<dbReference type="SMART" id="SM00347">
    <property type="entry name" value="HTH_MARR"/>
    <property type="match status" value="1"/>
</dbReference>
<dbReference type="PANTHER" id="PTHR33164:SF43">
    <property type="entry name" value="HTH-TYPE TRANSCRIPTIONAL REPRESSOR YETL"/>
    <property type="match status" value="1"/>
</dbReference>
<organism evidence="2 3">
    <name type="scientific">Lacticaseibacillus pabuli</name>
    <dbReference type="NCBI Taxonomy" id="3025672"/>
    <lineage>
        <taxon>Bacteria</taxon>
        <taxon>Bacillati</taxon>
        <taxon>Bacillota</taxon>
        <taxon>Bacilli</taxon>
        <taxon>Lactobacillales</taxon>
        <taxon>Lactobacillaceae</taxon>
        <taxon>Lacticaseibacillus</taxon>
    </lineage>
</organism>
<dbReference type="PANTHER" id="PTHR33164">
    <property type="entry name" value="TRANSCRIPTIONAL REGULATOR, MARR FAMILY"/>
    <property type="match status" value="1"/>
</dbReference>
<evidence type="ECO:0000313" key="2">
    <source>
        <dbReference type="EMBL" id="WDF81723.1"/>
    </source>
</evidence>
<proteinExistence type="predicted"/>
<protein>
    <submittedName>
        <fullName evidence="2">MarR family transcriptional regulator</fullName>
    </submittedName>
</protein>
<dbReference type="InterPro" id="IPR039422">
    <property type="entry name" value="MarR/SlyA-like"/>
</dbReference>
<evidence type="ECO:0000313" key="3">
    <source>
        <dbReference type="Proteomes" id="UP001220377"/>
    </source>
</evidence>
<dbReference type="RefSeq" id="WP_274258682.1">
    <property type="nucleotide sequence ID" value="NZ_CP117884.1"/>
</dbReference>
<reference evidence="2 3" key="1">
    <citation type="submission" date="2023-02" db="EMBL/GenBank/DDBJ databases">
        <title>Genome sequence of Lacticaseibacillus sp. KACC 23028.</title>
        <authorList>
            <person name="Kim S."/>
            <person name="Heo J."/>
            <person name="Kwon S.-W."/>
        </authorList>
    </citation>
    <scope>NUCLEOTIDE SEQUENCE [LARGE SCALE GENOMIC DNA]</scope>
    <source>
        <strain evidence="2 3">KACC 23028</strain>
    </source>
</reference>
<evidence type="ECO:0000259" key="1">
    <source>
        <dbReference type="PROSITE" id="PS50995"/>
    </source>
</evidence>
<gene>
    <name evidence="2" type="ORF">PQ472_07250</name>
</gene>
<dbReference type="InterPro" id="IPR000835">
    <property type="entry name" value="HTH_MarR-typ"/>
</dbReference>
<dbReference type="Pfam" id="PF12802">
    <property type="entry name" value="MarR_2"/>
    <property type="match status" value="1"/>
</dbReference>
<dbReference type="InterPro" id="IPR036390">
    <property type="entry name" value="WH_DNA-bd_sf"/>
</dbReference>
<sequence>MDLGTDDQLVEQIFQVNQSERAFILRELKEFDLNLVQARALIYIGNHPGLIQKKLAAHIGKQGATTTNILKVLESRAFIIRQVQASNERQKQLYLSPSGQETAARVKQIFIALEQQANSGLSAADQATLLALLQRVQANVEAAE</sequence>
<accession>A0ABY7WNE5</accession>
<dbReference type="Gene3D" id="1.10.10.10">
    <property type="entry name" value="Winged helix-like DNA-binding domain superfamily/Winged helix DNA-binding domain"/>
    <property type="match status" value="1"/>
</dbReference>
<keyword evidence="3" id="KW-1185">Reference proteome</keyword>
<dbReference type="Proteomes" id="UP001220377">
    <property type="component" value="Chromosome"/>
</dbReference>
<feature type="domain" description="HTH marR-type" evidence="1">
    <location>
        <begin position="6"/>
        <end position="138"/>
    </location>
</feature>
<dbReference type="EMBL" id="CP117884">
    <property type="protein sequence ID" value="WDF81723.1"/>
    <property type="molecule type" value="Genomic_DNA"/>
</dbReference>
<dbReference type="InterPro" id="IPR036388">
    <property type="entry name" value="WH-like_DNA-bd_sf"/>
</dbReference>
<dbReference type="SUPFAM" id="SSF46785">
    <property type="entry name" value="Winged helix' DNA-binding domain"/>
    <property type="match status" value="1"/>
</dbReference>
<name>A0ABY7WNE5_9LACO</name>
<dbReference type="PROSITE" id="PS50995">
    <property type="entry name" value="HTH_MARR_2"/>
    <property type="match status" value="1"/>
</dbReference>